<keyword evidence="1" id="KW-0812">Transmembrane</keyword>
<feature type="transmembrane region" description="Helical" evidence="1">
    <location>
        <begin position="93"/>
        <end position="114"/>
    </location>
</feature>
<dbReference type="RefSeq" id="WP_381528383.1">
    <property type="nucleotide sequence ID" value="NZ_JBHULN010000030.1"/>
</dbReference>
<feature type="transmembrane region" description="Helical" evidence="1">
    <location>
        <begin position="57"/>
        <end position="81"/>
    </location>
</feature>
<organism evidence="2 3">
    <name type="scientific">Spirosoma soli</name>
    <dbReference type="NCBI Taxonomy" id="1770529"/>
    <lineage>
        <taxon>Bacteria</taxon>
        <taxon>Pseudomonadati</taxon>
        <taxon>Bacteroidota</taxon>
        <taxon>Cytophagia</taxon>
        <taxon>Cytophagales</taxon>
        <taxon>Cytophagaceae</taxon>
        <taxon>Spirosoma</taxon>
    </lineage>
</organism>
<sequence>MKLLHIILAGIAGTALMTFFMYIMTFITDRVMKVTQILGTMLTFQTSPDGNLSDSRLAVTVGIIGHYLIGIAFALCYYGLWLLSIGQPDFQSGIWLGIGSGLAAIIFWYSFFVLHPKPPAISLKPYLLSLFMAHLVFTFGVIVTYNWLRS</sequence>
<dbReference type="EMBL" id="JBHULN010000030">
    <property type="protein sequence ID" value="MFD2574534.1"/>
    <property type="molecule type" value="Genomic_DNA"/>
</dbReference>
<evidence type="ECO:0008006" key="4">
    <source>
        <dbReference type="Google" id="ProtNLM"/>
    </source>
</evidence>
<feature type="transmembrane region" description="Helical" evidence="1">
    <location>
        <begin position="6"/>
        <end position="27"/>
    </location>
</feature>
<proteinExistence type="predicted"/>
<name>A0ABW5MDD8_9BACT</name>
<comment type="caution">
    <text evidence="2">The sequence shown here is derived from an EMBL/GenBank/DDBJ whole genome shotgun (WGS) entry which is preliminary data.</text>
</comment>
<evidence type="ECO:0000313" key="3">
    <source>
        <dbReference type="Proteomes" id="UP001597469"/>
    </source>
</evidence>
<feature type="transmembrane region" description="Helical" evidence="1">
    <location>
        <begin position="126"/>
        <end position="148"/>
    </location>
</feature>
<gene>
    <name evidence="2" type="ORF">ACFSUS_28120</name>
</gene>
<keyword evidence="3" id="KW-1185">Reference proteome</keyword>
<keyword evidence="1" id="KW-0472">Membrane</keyword>
<reference evidence="3" key="1">
    <citation type="journal article" date="2019" name="Int. J. Syst. Evol. Microbiol.">
        <title>The Global Catalogue of Microorganisms (GCM) 10K type strain sequencing project: providing services to taxonomists for standard genome sequencing and annotation.</title>
        <authorList>
            <consortium name="The Broad Institute Genomics Platform"/>
            <consortium name="The Broad Institute Genome Sequencing Center for Infectious Disease"/>
            <person name="Wu L."/>
            <person name="Ma J."/>
        </authorList>
    </citation>
    <scope>NUCLEOTIDE SEQUENCE [LARGE SCALE GENOMIC DNA]</scope>
    <source>
        <strain evidence="3">KCTC 42805</strain>
    </source>
</reference>
<evidence type="ECO:0000313" key="2">
    <source>
        <dbReference type="EMBL" id="MFD2574534.1"/>
    </source>
</evidence>
<keyword evidence="1" id="KW-1133">Transmembrane helix</keyword>
<accession>A0ABW5MDD8</accession>
<dbReference type="Proteomes" id="UP001597469">
    <property type="component" value="Unassembled WGS sequence"/>
</dbReference>
<evidence type="ECO:0000256" key="1">
    <source>
        <dbReference type="SAM" id="Phobius"/>
    </source>
</evidence>
<protein>
    <recommendedName>
        <fullName evidence="4">DUF2938 domain-containing protein</fullName>
    </recommendedName>
</protein>